<dbReference type="Proteomes" id="UP000275749">
    <property type="component" value="Unassembled WGS sequence"/>
</dbReference>
<organism evidence="2 3">
    <name type="scientific">Luteococcus japonicus</name>
    <dbReference type="NCBI Taxonomy" id="33984"/>
    <lineage>
        <taxon>Bacteria</taxon>
        <taxon>Bacillati</taxon>
        <taxon>Actinomycetota</taxon>
        <taxon>Actinomycetes</taxon>
        <taxon>Propionibacteriales</taxon>
        <taxon>Propionibacteriaceae</taxon>
        <taxon>Luteococcus</taxon>
    </lineage>
</organism>
<evidence type="ECO:0000313" key="2">
    <source>
        <dbReference type="EMBL" id="ROR55237.1"/>
    </source>
</evidence>
<reference evidence="2 3" key="1">
    <citation type="submission" date="2018-11" db="EMBL/GenBank/DDBJ databases">
        <title>Sequencing the genomes of 1000 actinobacteria strains.</title>
        <authorList>
            <person name="Klenk H.-P."/>
        </authorList>
    </citation>
    <scope>NUCLEOTIDE SEQUENCE [LARGE SCALE GENOMIC DNA]</scope>
    <source>
        <strain evidence="2 3">DSM 10546</strain>
    </source>
</reference>
<dbReference type="PROSITE" id="PS51762">
    <property type="entry name" value="GH16_2"/>
    <property type="match status" value="1"/>
</dbReference>
<dbReference type="Pfam" id="PF00722">
    <property type="entry name" value="Glyco_hydro_16"/>
    <property type="match status" value="1"/>
</dbReference>
<dbReference type="RefSeq" id="WP_123576099.1">
    <property type="nucleotide sequence ID" value="NZ_RKHG01000001.1"/>
</dbReference>
<dbReference type="PANTHER" id="PTHR10963">
    <property type="entry name" value="GLYCOSYL HYDROLASE-RELATED"/>
    <property type="match status" value="1"/>
</dbReference>
<comment type="caution">
    <text evidence="2">The sequence shown here is derived from an EMBL/GenBank/DDBJ whole genome shotgun (WGS) entry which is preliminary data.</text>
</comment>
<dbReference type="InterPro" id="IPR050546">
    <property type="entry name" value="Glycosyl_Hydrlase_16"/>
</dbReference>
<dbReference type="Gene3D" id="2.60.120.200">
    <property type="match status" value="1"/>
</dbReference>
<accession>A0A3N1ZXL6</accession>
<evidence type="ECO:0000259" key="1">
    <source>
        <dbReference type="PROSITE" id="PS51762"/>
    </source>
</evidence>
<dbReference type="PANTHER" id="PTHR10963:SF60">
    <property type="entry name" value="GRAM-NEGATIVE BACTERIA-BINDING PROTEIN 1-RELATED"/>
    <property type="match status" value="1"/>
</dbReference>
<keyword evidence="2" id="KW-0378">Hydrolase</keyword>
<proteinExistence type="predicted"/>
<evidence type="ECO:0000313" key="3">
    <source>
        <dbReference type="Proteomes" id="UP000275749"/>
    </source>
</evidence>
<gene>
    <name evidence="2" type="ORF">EDD41_2497</name>
</gene>
<dbReference type="InterPro" id="IPR013320">
    <property type="entry name" value="ConA-like_dom_sf"/>
</dbReference>
<dbReference type="GO" id="GO:0004553">
    <property type="term" value="F:hydrolase activity, hydrolyzing O-glycosyl compounds"/>
    <property type="evidence" value="ECO:0007669"/>
    <property type="project" value="InterPro"/>
</dbReference>
<dbReference type="InterPro" id="IPR000757">
    <property type="entry name" value="Beta-glucanase-like"/>
</dbReference>
<sequence length="294" mass="32221">MSAQPPHGSPGAEPASPHVRRAPIAVAGVAVTLVIAASLARSALHETPEPMAAQEAAQAAGFDTLSFSTDFDDLTQVDLTGRGTKGKSWFVDRPFSPKLAADDLSVHDSVLTLDQSDNEGPNLAISSVSSLTGEGQTFRYGWFEARIRFNPANAPRSTGWPSFWMMSADHFKGTRNDLWGEIDIVELHHEPREAFKSGFSGSIWTHTGAQVNTRINRHHSKHVDTDWSAWHTYSCVWTPGEVVWFMDGREVLRHSYAANSQASRALDGDTGGQALVLGTGRDNPMEVDWVRVWQ</sequence>
<dbReference type="SUPFAM" id="SSF49899">
    <property type="entry name" value="Concanavalin A-like lectins/glucanases"/>
    <property type="match status" value="1"/>
</dbReference>
<protein>
    <submittedName>
        <fullName evidence="2">Glycosyl hydrolase family 16</fullName>
    </submittedName>
</protein>
<feature type="domain" description="GH16" evidence="1">
    <location>
        <begin position="42"/>
        <end position="294"/>
    </location>
</feature>
<dbReference type="AlphaFoldDB" id="A0A3N1ZXL6"/>
<dbReference type="CDD" id="cd08023">
    <property type="entry name" value="GH16_laminarinase_like"/>
    <property type="match status" value="1"/>
</dbReference>
<dbReference type="GO" id="GO:0005975">
    <property type="term" value="P:carbohydrate metabolic process"/>
    <property type="evidence" value="ECO:0007669"/>
    <property type="project" value="InterPro"/>
</dbReference>
<name>A0A3N1ZXL6_9ACTN</name>
<dbReference type="EMBL" id="RKHG01000001">
    <property type="protein sequence ID" value="ROR55237.1"/>
    <property type="molecule type" value="Genomic_DNA"/>
</dbReference>